<evidence type="ECO:0000256" key="3">
    <source>
        <dbReference type="ARBA" id="ARBA00023172"/>
    </source>
</evidence>
<accession>A0A222VVR0</accession>
<dbReference type="RefSeq" id="WP_091809232.1">
    <property type="nucleotide sequence ID" value="NZ_CP016353.1"/>
</dbReference>
<dbReference type="EMBL" id="FMZE01000011">
    <property type="protein sequence ID" value="SDD69628.1"/>
    <property type="molecule type" value="Genomic_DNA"/>
</dbReference>
<dbReference type="PANTHER" id="PTHR30349:SF64">
    <property type="entry name" value="PROPHAGE INTEGRASE INTD-RELATED"/>
    <property type="match status" value="1"/>
</dbReference>
<dbReference type="Proteomes" id="UP000199494">
    <property type="component" value="Unassembled WGS sequence"/>
</dbReference>
<evidence type="ECO:0000313" key="5">
    <source>
        <dbReference type="Proteomes" id="UP000199494"/>
    </source>
</evidence>
<gene>
    <name evidence="4" type="ORF">SAMN05421630_111128</name>
</gene>
<keyword evidence="3" id="KW-0233">DNA recombination</keyword>
<dbReference type="GO" id="GO:0015074">
    <property type="term" value="P:DNA integration"/>
    <property type="evidence" value="ECO:0007669"/>
    <property type="project" value="InterPro"/>
</dbReference>
<dbReference type="InterPro" id="IPR002104">
    <property type="entry name" value="Integrase_catalytic"/>
</dbReference>
<dbReference type="InterPro" id="IPR010998">
    <property type="entry name" value="Integrase_recombinase_N"/>
</dbReference>
<dbReference type="GO" id="GO:0006310">
    <property type="term" value="P:DNA recombination"/>
    <property type="evidence" value="ECO:0007669"/>
    <property type="project" value="UniProtKB-KW"/>
</dbReference>
<dbReference type="KEGG" id="pmad:BAY61_26485"/>
<dbReference type="GO" id="GO:0003677">
    <property type="term" value="F:DNA binding"/>
    <property type="evidence" value="ECO:0007669"/>
    <property type="project" value="UniProtKB-KW"/>
</dbReference>
<dbReference type="Gene3D" id="1.10.150.130">
    <property type="match status" value="1"/>
</dbReference>
<dbReference type="Pfam" id="PF00589">
    <property type="entry name" value="Phage_integrase"/>
    <property type="match status" value="1"/>
</dbReference>
<dbReference type="InterPro" id="IPR050090">
    <property type="entry name" value="Tyrosine_recombinase_XerCD"/>
</dbReference>
<comment type="similarity">
    <text evidence="1">Belongs to the 'phage' integrase family.</text>
</comment>
<dbReference type="PROSITE" id="PS51898">
    <property type="entry name" value="TYR_RECOMBINASE"/>
    <property type="match status" value="1"/>
</dbReference>
<reference evidence="4 5" key="1">
    <citation type="submission" date="2016-10" db="EMBL/GenBank/DDBJ databases">
        <authorList>
            <person name="de Groot N.N."/>
        </authorList>
    </citation>
    <scope>NUCLEOTIDE SEQUENCE [LARGE SCALE GENOMIC DNA]</scope>
    <source>
        <strain evidence="4 5">CGMCC 4.5506</strain>
    </source>
</reference>
<dbReference type="Gene3D" id="1.10.443.10">
    <property type="entry name" value="Intergrase catalytic core"/>
    <property type="match status" value="1"/>
</dbReference>
<sequence length="379" mass="42241">MASIRKLRDGRYQAQYRPVPGGKQITKTTKKKVDAQRWLDEQLASVVTGNFVDPKAGKVSFQTYFGRWAERQLWTTGTQRAMTLAVSCTTFKHLPLNRIQRSHIESWVKHLQTLDRGESRKHGLAPGTIRTRFNNVRSVFQGAVRDRLIAADPSKDVRLPRTRRADVAMTLPTPRQVARLLATASPRFGPFVALCAFAGLRLGEAAALKVSDLDFESGSITVARQVQRENGGGVEIRSPKYGSERTVYVSDELLSLVQVYLETYRPAGKPDRWVFEGSAGDPPHQNTVGYWWRRTRAAAACDDLRLHDLRHFFASGLIAAGCDVVTVQRALGHSSATVTLNTYAHLWPSAEDRTRLASARLFVDVVGCPDEQVTNERAA</sequence>
<organism evidence="4 5">
    <name type="scientific">Prauserella marina</name>
    <dbReference type="NCBI Taxonomy" id="530584"/>
    <lineage>
        <taxon>Bacteria</taxon>
        <taxon>Bacillati</taxon>
        <taxon>Actinomycetota</taxon>
        <taxon>Actinomycetes</taxon>
        <taxon>Pseudonocardiales</taxon>
        <taxon>Pseudonocardiaceae</taxon>
        <taxon>Prauserella</taxon>
    </lineage>
</organism>
<dbReference type="SUPFAM" id="SSF56349">
    <property type="entry name" value="DNA breaking-rejoining enzymes"/>
    <property type="match status" value="1"/>
</dbReference>
<dbReference type="InterPro" id="IPR011010">
    <property type="entry name" value="DNA_brk_join_enz"/>
</dbReference>
<evidence type="ECO:0000256" key="2">
    <source>
        <dbReference type="ARBA" id="ARBA00023125"/>
    </source>
</evidence>
<keyword evidence="2" id="KW-0238">DNA-binding</keyword>
<dbReference type="OrthoDB" id="1822491at2"/>
<dbReference type="InterPro" id="IPR013762">
    <property type="entry name" value="Integrase-like_cat_sf"/>
</dbReference>
<name>A0A222VVR0_9PSEU</name>
<dbReference type="AlphaFoldDB" id="A0A222VVR0"/>
<evidence type="ECO:0000256" key="1">
    <source>
        <dbReference type="ARBA" id="ARBA00008857"/>
    </source>
</evidence>
<evidence type="ECO:0000313" key="4">
    <source>
        <dbReference type="EMBL" id="SDD69628.1"/>
    </source>
</evidence>
<keyword evidence="5" id="KW-1185">Reference proteome</keyword>
<dbReference type="STRING" id="530584.SAMN05421630_111128"/>
<protein>
    <submittedName>
        <fullName evidence="4">Site-specific recombinase XerD</fullName>
    </submittedName>
</protein>
<proteinExistence type="inferred from homology"/>
<dbReference type="PANTHER" id="PTHR30349">
    <property type="entry name" value="PHAGE INTEGRASE-RELATED"/>
    <property type="match status" value="1"/>
</dbReference>
<dbReference type="CDD" id="cd01189">
    <property type="entry name" value="INT_ICEBs1_C_like"/>
    <property type="match status" value="1"/>
</dbReference>